<reference evidence="2" key="1">
    <citation type="journal article" date="2013" name="Nat. Genet.">
        <title>The duck genome and transcriptome provide insight into an avian influenza virus reservoir species.</title>
        <authorList>
            <person name="Huang Y."/>
            <person name="Li Y."/>
            <person name="Burt D.W."/>
            <person name="Chen H."/>
            <person name="Zhang Y."/>
            <person name="Qian W."/>
            <person name="Kim H."/>
            <person name="Gan S."/>
            <person name="Zhao Y."/>
            <person name="Li J."/>
            <person name="Yi K."/>
            <person name="Feng H."/>
            <person name="Zhu P."/>
            <person name="Li B."/>
            <person name="Liu Q."/>
            <person name="Fairley S."/>
            <person name="Magor K.E."/>
            <person name="Du Z."/>
            <person name="Hu X."/>
            <person name="Goodman L."/>
            <person name="Tafer H."/>
            <person name="Vignal A."/>
            <person name="Lee T."/>
            <person name="Kim K.W."/>
            <person name="Sheng Z."/>
            <person name="An Y."/>
            <person name="Searle S."/>
            <person name="Herrero J."/>
            <person name="Groenen M.A."/>
            <person name="Crooijmans R.P."/>
            <person name="Faraut T."/>
            <person name="Cai Q."/>
            <person name="Webster R.G."/>
            <person name="Aldridge J.R."/>
            <person name="Warren W.C."/>
            <person name="Bartschat S."/>
            <person name="Kehr S."/>
            <person name="Marz M."/>
            <person name="Stadler P.F."/>
            <person name="Smith J."/>
            <person name="Kraus R.H."/>
            <person name="Zhao Y."/>
            <person name="Ren L."/>
            <person name="Fei J."/>
            <person name="Morisson M."/>
            <person name="Kaiser P."/>
            <person name="Griffin D.K."/>
            <person name="Rao M."/>
            <person name="Pitel F."/>
            <person name="Wang J."/>
            <person name="Li N."/>
        </authorList>
    </citation>
    <scope>NUCLEOTIDE SEQUENCE [LARGE SCALE GENOMIC DNA]</scope>
</reference>
<gene>
    <name evidence="1" type="ORF">Anapl_00020</name>
</gene>
<dbReference type="EMBL" id="KB742833">
    <property type="protein sequence ID" value="EOB03801.1"/>
    <property type="molecule type" value="Genomic_DNA"/>
</dbReference>
<evidence type="ECO:0000313" key="2">
    <source>
        <dbReference type="Proteomes" id="UP000296049"/>
    </source>
</evidence>
<dbReference type="AlphaFoldDB" id="R0K1H9"/>
<organism evidence="1 2">
    <name type="scientific">Anas platyrhynchos</name>
    <name type="common">Mallard</name>
    <name type="synonym">Anas boschas</name>
    <dbReference type="NCBI Taxonomy" id="8839"/>
    <lineage>
        <taxon>Eukaryota</taxon>
        <taxon>Metazoa</taxon>
        <taxon>Chordata</taxon>
        <taxon>Craniata</taxon>
        <taxon>Vertebrata</taxon>
        <taxon>Euteleostomi</taxon>
        <taxon>Archelosauria</taxon>
        <taxon>Archosauria</taxon>
        <taxon>Dinosauria</taxon>
        <taxon>Saurischia</taxon>
        <taxon>Theropoda</taxon>
        <taxon>Coelurosauria</taxon>
        <taxon>Aves</taxon>
        <taxon>Neognathae</taxon>
        <taxon>Galloanserae</taxon>
        <taxon>Anseriformes</taxon>
        <taxon>Anatidae</taxon>
        <taxon>Anatinae</taxon>
        <taxon>Anas</taxon>
    </lineage>
</organism>
<evidence type="ECO:0000313" key="1">
    <source>
        <dbReference type="EMBL" id="EOB03801.1"/>
    </source>
</evidence>
<protein>
    <submittedName>
        <fullName evidence="1">Uncharacterized protein</fullName>
    </submittedName>
</protein>
<keyword evidence="2" id="KW-1185">Reference proteome</keyword>
<accession>R0K1H9</accession>
<dbReference type="Proteomes" id="UP000296049">
    <property type="component" value="Unassembled WGS sequence"/>
</dbReference>
<sequence>MGFQVNPVICQAPNTAEMCGSLVPTTVQEVASHRLLRLSKQGAVWFADDPNKPAEKSLQVNPEQIILETFREKENPKALFCFRLNEVFHFKLEQLVC</sequence>
<proteinExistence type="predicted"/>
<name>R0K1H9_ANAPL</name>